<protein>
    <submittedName>
        <fullName evidence="1">Uncharacterized protein</fullName>
    </submittedName>
</protein>
<dbReference type="STRING" id="946122.A0A0C2T9H2"/>
<dbReference type="HOGENOM" id="CLU_046025_17_2_1"/>
<sequence length="83" mass="9305">MSIAKNHGAVLLGALVATFLSGMSTVQTVIYFRLYQKDPIILKTSVISTWSLDVIHTAFIWVVLWSTFIESFGQESEIDVIQK</sequence>
<dbReference type="PANTHER" id="PTHR40465:SF1">
    <property type="entry name" value="DUF6534 DOMAIN-CONTAINING PROTEIN"/>
    <property type="match status" value="1"/>
</dbReference>
<evidence type="ECO:0000313" key="1">
    <source>
        <dbReference type="EMBL" id="KIL63334.1"/>
    </source>
</evidence>
<evidence type="ECO:0000313" key="2">
    <source>
        <dbReference type="Proteomes" id="UP000054549"/>
    </source>
</evidence>
<gene>
    <name evidence="1" type="ORF">M378DRAFT_164645</name>
</gene>
<dbReference type="AlphaFoldDB" id="A0A0C2T9H2"/>
<accession>A0A0C2T9H2</accession>
<reference evidence="1 2" key="1">
    <citation type="submission" date="2014-04" db="EMBL/GenBank/DDBJ databases">
        <title>Evolutionary Origins and Diversification of the Mycorrhizal Mutualists.</title>
        <authorList>
            <consortium name="DOE Joint Genome Institute"/>
            <consortium name="Mycorrhizal Genomics Consortium"/>
            <person name="Kohler A."/>
            <person name="Kuo A."/>
            <person name="Nagy L.G."/>
            <person name="Floudas D."/>
            <person name="Copeland A."/>
            <person name="Barry K.W."/>
            <person name="Cichocki N."/>
            <person name="Veneault-Fourrey C."/>
            <person name="LaButti K."/>
            <person name="Lindquist E.A."/>
            <person name="Lipzen A."/>
            <person name="Lundell T."/>
            <person name="Morin E."/>
            <person name="Murat C."/>
            <person name="Riley R."/>
            <person name="Ohm R."/>
            <person name="Sun H."/>
            <person name="Tunlid A."/>
            <person name="Henrissat B."/>
            <person name="Grigoriev I.V."/>
            <person name="Hibbett D.S."/>
            <person name="Martin F."/>
        </authorList>
    </citation>
    <scope>NUCLEOTIDE SEQUENCE [LARGE SCALE GENOMIC DNA]</scope>
    <source>
        <strain evidence="1 2">Koide BX008</strain>
    </source>
</reference>
<organism evidence="1 2">
    <name type="scientific">Amanita muscaria (strain Koide BX008)</name>
    <dbReference type="NCBI Taxonomy" id="946122"/>
    <lineage>
        <taxon>Eukaryota</taxon>
        <taxon>Fungi</taxon>
        <taxon>Dikarya</taxon>
        <taxon>Basidiomycota</taxon>
        <taxon>Agaricomycotina</taxon>
        <taxon>Agaricomycetes</taxon>
        <taxon>Agaricomycetidae</taxon>
        <taxon>Agaricales</taxon>
        <taxon>Pluteineae</taxon>
        <taxon>Amanitaceae</taxon>
        <taxon>Amanita</taxon>
    </lineage>
</organism>
<keyword evidence="2" id="KW-1185">Reference proteome</keyword>
<dbReference type="EMBL" id="KN818260">
    <property type="protein sequence ID" value="KIL63334.1"/>
    <property type="molecule type" value="Genomic_DNA"/>
</dbReference>
<dbReference type="Proteomes" id="UP000054549">
    <property type="component" value="Unassembled WGS sequence"/>
</dbReference>
<name>A0A0C2T9H2_AMAMK</name>
<dbReference type="OrthoDB" id="3206554at2759"/>
<dbReference type="PANTHER" id="PTHR40465">
    <property type="entry name" value="CHROMOSOME 1, WHOLE GENOME SHOTGUN SEQUENCE"/>
    <property type="match status" value="1"/>
</dbReference>
<proteinExistence type="predicted"/>
<dbReference type="InParanoid" id="A0A0C2T9H2"/>